<protein>
    <submittedName>
        <fullName evidence="1">Uncharacterized protein</fullName>
    </submittedName>
</protein>
<dbReference type="STRING" id="1346791.M529_23125"/>
<proteinExistence type="predicted"/>
<keyword evidence="2" id="KW-1185">Reference proteome</keyword>
<dbReference type="PATRIC" id="fig|1346791.3.peg.4465"/>
<evidence type="ECO:0000313" key="1">
    <source>
        <dbReference type="EMBL" id="EQB29673.1"/>
    </source>
</evidence>
<dbReference type="eggNOG" id="COG0507">
    <property type="taxonomic scope" value="Bacteria"/>
</dbReference>
<organism evidence="1 2">
    <name type="scientific">Sphingobium ummariense RL-3</name>
    <dbReference type="NCBI Taxonomy" id="1346791"/>
    <lineage>
        <taxon>Bacteria</taxon>
        <taxon>Pseudomonadati</taxon>
        <taxon>Pseudomonadota</taxon>
        <taxon>Alphaproteobacteria</taxon>
        <taxon>Sphingomonadales</taxon>
        <taxon>Sphingomonadaceae</taxon>
        <taxon>Sphingobium</taxon>
    </lineage>
</organism>
<reference evidence="1 2" key="1">
    <citation type="journal article" date="2013" name="Genome Announc.">
        <title>Draft Genome Sequence of Sphingobium ummariense Strain RL-3, a Hexachlorocyclohexane-Degrading Bacterium.</title>
        <authorList>
            <person name="Kohli P."/>
            <person name="Dua A."/>
            <person name="Sangwan N."/>
            <person name="Oldach P."/>
            <person name="Khurana J.P."/>
            <person name="Lal R."/>
        </authorList>
    </citation>
    <scope>NUCLEOTIDE SEQUENCE [LARGE SCALE GENOMIC DNA]</scope>
    <source>
        <strain evidence="1 2">RL-3</strain>
    </source>
</reference>
<dbReference type="eggNOG" id="COG3328">
    <property type="taxonomic scope" value="Bacteria"/>
</dbReference>
<dbReference type="EMBL" id="AUWY01000136">
    <property type="protein sequence ID" value="EQB29673.1"/>
    <property type="molecule type" value="Genomic_DNA"/>
</dbReference>
<accession>T0K8H6</accession>
<dbReference type="Proteomes" id="UP000015523">
    <property type="component" value="Unassembled WGS sequence"/>
</dbReference>
<sequence>MIRLVGALMLEQNDEWAISRRQMTLETLGSVSDENGRIIRWDPRLGRPRQINVFNREERDLAQGDRIQWRLVNKDLHLKNAERGTVEKLDGPIATIRWDRDDRVQTIDLSVHKTWDHGYAETLSSAYDRVYVLALVNSGLDGSAHSGASPVALIVSRTLRAWMGVTPIPWSSRAGAQSVGLGPCVW</sequence>
<gene>
    <name evidence="1" type="ORF">M529_23125</name>
</gene>
<name>T0K8H6_9SPHN</name>
<evidence type="ECO:0000313" key="2">
    <source>
        <dbReference type="Proteomes" id="UP000015523"/>
    </source>
</evidence>
<comment type="caution">
    <text evidence="1">The sequence shown here is derived from an EMBL/GenBank/DDBJ whole genome shotgun (WGS) entry which is preliminary data.</text>
</comment>
<dbReference type="AlphaFoldDB" id="T0K8H6"/>